<dbReference type="EMBL" id="LODT01000042">
    <property type="protein sequence ID" value="KYQ89127.1"/>
    <property type="molecule type" value="Genomic_DNA"/>
</dbReference>
<dbReference type="AlphaFoldDB" id="A0A151Z5E0"/>
<gene>
    <name evidence="2" type="ORF">DLAC_10367</name>
</gene>
<proteinExistence type="predicted"/>
<keyword evidence="3" id="KW-1185">Reference proteome</keyword>
<comment type="caution">
    <text evidence="2">The sequence shown here is derived from an EMBL/GenBank/DDBJ whole genome shotgun (WGS) entry which is preliminary data.</text>
</comment>
<dbReference type="InParanoid" id="A0A151Z5E0"/>
<feature type="compositionally biased region" description="Acidic residues" evidence="1">
    <location>
        <begin position="9"/>
        <end position="19"/>
    </location>
</feature>
<protein>
    <submittedName>
        <fullName evidence="2">Uncharacterized protein</fullName>
    </submittedName>
</protein>
<accession>A0A151Z5E0</accession>
<evidence type="ECO:0000256" key="1">
    <source>
        <dbReference type="SAM" id="MobiDB-lite"/>
    </source>
</evidence>
<organism evidence="2 3">
    <name type="scientific">Tieghemostelium lacteum</name>
    <name type="common">Slime mold</name>
    <name type="synonym">Dictyostelium lacteum</name>
    <dbReference type="NCBI Taxonomy" id="361077"/>
    <lineage>
        <taxon>Eukaryota</taxon>
        <taxon>Amoebozoa</taxon>
        <taxon>Evosea</taxon>
        <taxon>Eumycetozoa</taxon>
        <taxon>Dictyostelia</taxon>
        <taxon>Dictyosteliales</taxon>
        <taxon>Raperosteliaceae</taxon>
        <taxon>Tieghemostelium</taxon>
    </lineage>
</organism>
<evidence type="ECO:0000313" key="3">
    <source>
        <dbReference type="Proteomes" id="UP000076078"/>
    </source>
</evidence>
<name>A0A151Z5E0_TIELA</name>
<feature type="region of interest" description="Disordered" evidence="1">
    <location>
        <begin position="1"/>
        <end position="42"/>
    </location>
</feature>
<evidence type="ECO:0000313" key="2">
    <source>
        <dbReference type="EMBL" id="KYQ89127.1"/>
    </source>
</evidence>
<sequence>MKVLIVTNIDDENSTEDDSSSSSTSIDDMDDFKPNHSNITPDENVNYIQSNEQQQEQEEEFCYVEKIKDCA</sequence>
<dbReference type="Proteomes" id="UP000076078">
    <property type="component" value="Unassembled WGS sequence"/>
</dbReference>
<reference evidence="2 3" key="1">
    <citation type="submission" date="2015-12" db="EMBL/GenBank/DDBJ databases">
        <title>Dictyostelia acquired genes for synthesis and detection of signals that induce cell-type specialization by lateral gene transfer from prokaryotes.</title>
        <authorList>
            <person name="Gloeckner G."/>
            <person name="Schaap P."/>
        </authorList>
    </citation>
    <scope>NUCLEOTIDE SEQUENCE [LARGE SCALE GENOMIC DNA]</scope>
    <source>
        <strain evidence="2 3">TK</strain>
    </source>
</reference>